<feature type="chain" id="PRO_5045176010" evidence="2">
    <location>
        <begin position="25"/>
        <end position="971"/>
    </location>
</feature>
<feature type="domain" description="SLH" evidence="3">
    <location>
        <begin position="18"/>
        <end position="79"/>
    </location>
</feature>
<dbReference type="Proteomes" id="UP001310386">
    <property type="component" value="Unassembled WGS sequence"/>
</dbReference>
<dbReference type="Gene3D" id="2.60.40.1220">
    <property type="match status" value="1"/>
</dbReference>
<evidence type="ECO:0000313" key="5">
    <source>
        <dbReference type="Proteomes" id="UP001310386"/>
    </source>
</evidence>
<dbReference type="InterPro" id="IPR051465">
    <property type="entry name" value="Cell_Envelope_Struct_Comp"/>
</dbReference>
<dbReference type="InterPro" id="IPR014755">
    <property type="entry name" value="Cu-Rt/internalin_Ig-like"/>
</dbReference>
<sequence length="971" mass="101544">MKKSLSLLLAIAMVFSMFASVAFAADSTMTAQEKFDALKAKGIFTGYPDGTSGLDKEMTRAEFAVVIAKLFNLDTTNAPSTASFTDVPQTHWANKYVEAAVKAGMISGYGNGTFGPKNNVKIEEMARILVDGLGIKVDDQATVEGTVDSWAVKYVAAAIKAGLIPSASDYTKNASRAELVGSSYVAYEAQQVPAKVSVTKAEATGVHTVAVYFDKAVDSSVATLSLKKGSIAVATTVSFAEDKKSAILTLTDVKVSEGTYTVTLGGIAADQIGTASANFTAENEKVTKIEFLSANDTIAQAAKVIVKLKAYNQYGEAASASAGSYTVYAGNANNAFVKLTKSDSGELLLTLNTTDPNYTPGISIIPVNIYNNDTRASVSKNFKLGTAPFISKMELGPVKYSNGDSISGTGENATFDVKNYDQYGNVVPYSPADDTNIRVIFNAYLPALNVAVGDSNNDDVADVKLSLNSNVDKSDVYNFTVYNQAGTSTGSVKIGAGKVATKVELGDMNDVIAAGDTEAYIPLVAYDANGNQLSADDIVKTQNTDRISVSSSTGAGNAVIVTAGTHKGQIKVTNIPATPKSIIAVTAVIAQPNASSTANRTYTVSDVRIPESIGIVTEPAQKIVADGSSKFEMVLKDQYGKKLKTIRNVDAAGNFTTSTDVGIDQYRVSVTQDTYDGSIYLNYTPFVAQSGQTVTTFSGDVDATFNQEYQFVTATGTATGFAKITAVIEKTKDAGQTWTEVSSKITRKIEAISSSDKLTYSIADVGNVYAAIDDKALASTQQVATASNELAKEVKVTAIDAAGNTVALPGSVVSITSSNVGVAQVNVDPSTNKAYVVGNKAGTATLNVAFKNNKGETIVSTVPVTTKTDIPVAASFVANNDSRTAAQAKATTDAFVLMDLELHDNYGIKYTDDGIKDNNNLFGVVFSVKNVVGGTVTVDNNGNLTISAGVTSFELTATTANGMSASTAVAN</sequence>
<feature type="domain" description="SLH" evidence="3">
    <location>
        <begin position="80"/>
        <end position="143"/>
    </location>
</feature>
<protein>
    <submittedName>
        <fullName evidence="4">S-layer homology domain-containing protein</fullName>
    </submittedName>
</protein>
<dbReference type="InterPro" id="IPR001119">
    <property type="entry name" value="SLH_dom"/>
</dbReference>
<dbReference type="PROSITE" id="PS51272">
    <property type="entry name" value="SLH"/>
    <property type="match status" value="2"/>
</dbReference>
<dbReference type="PANTHER" id="PTHR43308">
    <property type="entry name" value="OUTER MEMBRANE PROTEIN ALPHA-RELATED"/>
    <property type="match status" value="1"/>
</dbReference>
<name>A0ABU5ZMZ3_9BACL</name>
<evidence type="ECO:0000256" key="2">
    <source>
        <dbReference type="SAM" id="SignalP"/>
    </source>
</evidence>
<proteinExistence type="predicted"/>
<dbReference type="Pfam" id="PF00395">
    <property type="entry name" value="SLH"/>
    <property type="match status" value="1"/>
</dbReference>
<feature type="signal peptide" evidence="2">
    <location>
        <begin position="1"/>
        <end position="24"/>
    </location>
</feature>
<evidence type="ECO:0000256" key="1">
    <source>
        <dbReference type="ARBA" id="ARBA00022729"/>
    </source>
</evidence>
<evidence type="ECO:0000313" key="4">
    <source>
        <dbReference type="EMBL" id="MEB3102480.1"/>
    </source>
</evidence>
<reference evidence="4" key="1">
    <citation type="submission" date="2023-12" db="EMBL/GenBank/DDBJ databases">
        <title>Fervidustalea candida gen. nov., sp. nov., a novel member of the family Paenibacillaceae isolated from a geothermal area.</title>
        <authorList>
            <person name="Li W.-J."/>
            <person name="Jiao J.-Y."/>
            <person name="Chen Y."/>
        </authorList>
    </citation>
    <scope>NUCLEOTIDE SEQUENCE</scope>
    <source>
        <strain evidence="4">SYSU GA230002</strain>
    </source>
</reference>
<keyword evidence="5" id="KW-1185">Reference proteome</keyword>
<dbReference type="PANTHER" id="PTHR43308:SF5">
    <property type="entry name" value="S-LAYER PROTEIN _ PEPTIDOGLYCAN ENDO-BETA-N-ACETYLGLUCOSAMINIDASE"/>
    <property type="match status" value="1"/>
</dbReference>
<comment type="caution">
    <text evidence="4">The sequence shown here is derived from an EMBL/GenBank/DDBJ whole genome shotgun (WGS) entry which is preliminary data.</text>
</comment>
<evidence type="ECO:0000259" key="3">
    <source>
        <dbReference type="PROSITE" id="PS51272"/>
    </source>
</evidence>
<organism evidence="4 5">
    <name type="scientific">Ferviditalea candida</name>
    <dbReference type="NCBI Taxonomy" id="3108399"/>
    <lineage>
        <taxon>Bacteria</taxon>
        <taxon>Bacillati</taxon>
        <taxon>Bacillota</taxon>
        <taxon>Bacilli</taxon>
        <taxon>Bacillales</taxon>
        <taxon>Paenibacillaceae</taxon>
        <taxon>Ferviditalea</taxon>
    </lineage>
</organism>
<keyword evidence="1 2" id="KW-0732">Signal</keyword>
<gene>
    <name evidence="4" type="ORF">VF724_12490</name>
</gene>
<accession>A0ABU5ZMZ3</accession>
<dbReference type="EMBL" id="JAYJLD010000018">
    <property type="protein sequence ID" value="MEB3102480.1"/>
    <property type="molecule type" value="Genomic_DNA"/>
</dbReference>